<dbReference type="Pfam" id="PF21292">
    <property type="entry name" value="EME1-MUS81_C"/>
    <property type="match status" value="1"/>
</dbReference>
<dbReference type="GO" id="GO:0046872">
    <property type="term" value="F:metal ion binding"/>
    <property type="evidence" value="ECO:0007669"/>
    <property type="project" value="UniProtKB-UniRule"/>
</dbReference>
<dbReference type="PANTHER" id="PTHR13451:SF0">
    <property type="entry name" value="CROSSOVER JUNCTION ENDONUCLEASE MUS81"/>
    <property type="match status" value="1"/>
</dbReference>
<dbReference type="EC" id="3.1.22.-" evidence="15"/>
<evidence type="ECO:0000256" key="14">
    <source>
        <dbReference type="ARBA" id="ARBA00023254"/>
    </source>
</evidence>
<dbReference type="CDD" id="cd21036">
    <property type="entry name" value="WH_MUS81"/>
    <property type="match status" value="1"/>
</dbReference>
<accession>A0A0J9X6G7</accession>
<keyword evidence="8 15" id="KW-0227">DNA damage</keyword>
<dbReference type="Gene3D" id="3.40.50.10130">
    <property type="match status" value="1"/>
</dbReference>
<sequence length="612" mass="69019">MEPDWNKLFLDWMQEVIDKASNSSNLNMENVRHTWQRAHKSLQSCPKEFHHPKELMQLKFIGPAICGKLEKRMEKYCAETGIARPVSAPVPEPVAPEKRARKRKAATDPTPLGTADLAATETVAARPKKKRAWVPRYRSGGYAILLTLYHHDSVHPGVGMNKPAIISLASDLCDTSFKSNPNVKAFYSAWNSMQTLIKHEVVYASNSRNGMYYITDEGKALAEKMLQAERETKRPATSGDTQAVSTATIPEPETTALSRSAISPTHRRVSGTIEPEVSPNTAVRNKIVQMAPSLLNPNSSPVRAATESTARSGHLSSIRSETWPAGSYTISIIIDNREVRSSDDRNFFHNELERLGIMARVEALSVGDAVWIAQHNTTKKVAVIDYILERKRVDDLISSIKDGRFTEQKTRLRRSGLANVIYLVEEPQGIHKGPYHQHVQTAMSQAITIDGFHLKRTTTAEESVQFLAKLTKFLRKELYHDKALKVLWPPLTTSKAYLESMVDERQRLPSFEKEALAVDFDTFQTALAKSGMLTVRDIYIRMLMTIKGVTIDKAMCIQSVWPTPKLLIDDYRRLAHEESRKAMISDRLGNSITRKKVTRQLSEKIYEVWGKL</sequence>
<dbReference type="Pfam" id="PF02732">
    <property type="entry name" value="ERCC4"/>
    <property type="match status" value="1"/>
</dbReference>
<evidence type="ECO:0000256" key="2">
    <source>
        <dbReference type="ARBA" id="ARBA00004123"/>
    </source>
</evidence>
<dbReference type="GO" id="GO:0006308">
    <property type="term" value="P:DNA catabolic process"/>
    <property type="evidence" value="ECO:0007669"/>
    <property type="project" value="UniProtKB-UniRule"/>
</dbReference>
<dbReference type="InterPro" id="IPR033309">
    <property type="entry name" value="Mus81"/>
</dbReference>
<evidence type="ECO:0000256" key="15">
    <source>
        <dbReference type="RuleBase" id="RU369042"/>
    </source>
</evidence>
<comment type="function">
    <text evidence="15">Interacts with EME1 to form a DNA structure-specific endonuclease with substrate preference for branched DNA structures with a 5'-end at the branch nick. Typical substrates include 3'-flap structures, D-loops, replication forks and nicked Holliday junctions. May be required in mitosis for the processing of stalled or collapsed replication fork intermediates. May be required in meiosis for the repair of meiosis-specific double strand breaks subsequent to single-end invasion (SEI).</text>
</comment>
<dbReference type="STRING" id="1173061.A0A0J9X6G7"/>
<dbReference type="Gene3D" id="1.10.10.10">
    <property type="entry name" value="Winged helix-like DNA-binding domain superfamily/Winged helix DNA-binding domain"/>
    <property type="match status" value="1"/>
</dbReference>
<keyword evidence="13 15" id="KW-0539">Nucleus</keyword>
<keyword evidence="7 15" id="KW-0255">Endonuclease</keyword>
<comment type="caution">
    <text evidence="18">The sequence shown here is derived from an EMBL/GenBank/DDBJ whole genome shotgun (WGS) entry which is preliminary data.</text>
</comment>
<keyword evidence="19" id="KW-1185">Reference proteome</keyword>
<evidence type="ECO:0000256" key="16">
    <source>
        <dbReference type="SAM" id="MobiDB-lite"/>
    </source>
</evidence>
<dbReference type="GO" id="GO:0008821">
    <property type="term" value="F:crossover junction DNA endonuclease activity"/>
    <property type="evidence" value="ECO:0007669"/>
    <property type="project" value="UniProtKB-UniRule"/>
</dbReference>
<dbReference type="SUPFAM" id="SSF52980">
    <property type="entry name" value="Restriction endonuclease-like"/>
    <property type="match status" value="1"/>
</dbReference>
<comment type="similarity">
    <text evidence="3 15">Belongs to the XPF family.</text>
</comment>
<organism evidence="18 19">
    <name type="scientific">Geotrichum candidum</name>
    <name type="common">Oospora lactis</name>
    <name type="synonym">Dipodascus geotrichum</name>
    <dbReference type="NCBI Taxonomy" id="1173061"/>
    <lineage>
        <taxon>Eukaryota</taxon>
        <taxon>Fungi</taxon>
        <taxon>Dikarya</taxon>
        <taxon>Ascomycota</taxon>
        <taxon>Saccharomycotina</taxon>
        <taxon>Dipodascomycetes</taxon>
        <taxon>Dipodascales</taxon>
        <taxon>Dipodascaceae</taxon>
        <taxon>Geotrichum</taxon>
    </lineage>
</organism>
<dbReference type="GO" id="GO:0048257">
    <property type="term" value="F:3'-flap endonuclease activity"/>
    <property type="evidence" value="ECO:0007669"/>
    <property type="project" value="TreeGrafter"/>
</dbReference>
<dbReference type="CDD" id="cd20074">
    <property type="entry name" value="XPF_nuclease_Mus81"/>
    <property type="match status" value="1"/>
</dbReference>
<evidence type="ECO:0000256" key="9">
    <source>
        <dbReference type="ARBA" id="ARBA00022801"/>
    </source>
</evidence>
<dbReference type="InterPro" id="IPR042530">
    <property type="entry name" value="EME1/EME2_C"/>
</dbReference>
<dbReference type="InterPro" id="IPR036388">
    <property type="entry name" value="WH-like_DNA-bd_sf"/>
</dbReference>
<name>A0A0J9X6G7_GEOCN</name>
<dbReference type="FunFam" id="1.10.10.10:FF:000307">
    <property type="entry name" value="Crossover junction endonuclease MUS81"/>
    <property type="match status" value="1"/>
</dbReference>
<evidence type="ECO:0000256" key="8">
    <source>
        <dbReference type="ARBA" id="ARBA00022763"/>
    </source>
</evidence>
<evidence type="ECO:0000256" key="11">
    <source>
        <dbReference type="ARBA" id="ARBA00023172"/>
    </source>
</evidence>
<comment type="cofactor">
    <cofactor evidence="1 15">
        <name>Mg(2+)</name>
        <dbReference type="ChEBI" id="CHEBI:18420"/>
    </cofactor>
</comment>
<dbReference type="GO" id="GO:0005634">
    <property type="term" value="C:nucleus"/>
    <property type="evidence" value="ECO:0007669"/>
    <property type="project" value="UniProtKB-SubCell"/>
</dbReference>
<comment type="subunit">
    <text evidence="15">Interacts with EME1.</text>
</comment>
<dbReference type="GO" id="GO:0048476">
    <property type="term" value="C:Holliday junction resolvase complex"/>
    <property type="evidence" value="ECO:0007669"/>
    <property type="project" value="UniProtKB-UniRule"/>
</dbReference>
<dbReference type="GO" id="GO:0000712">
    <property type="term" value="P:resolution of meiotic recombination intermediates"/>
    <property type="evidence" value="ECO:0007669"/>
    <property type="project" value="TreeGrafter"/>
</dbReference>
<reference evidence="18" key="1">
    <citation type="submission" date="2014-03" db="EMBL/GenBank/DDBJ databases">
        <authorList>
            <person name="Casaregola S."/>
        </authorList>
    </citation>
    <scope>NUCLEOTIDE SEQUENCE [LARGE SCALE GENOMIC DNA]</scope>
    <source>
        <strain evidence="18">CLIB 918</strain>
    </source>
</reference>
<evidence type="ECO:0000313" key="18">
    <source>
        <dbReference type="EMBL" id="CDO52716.1"/>
    </source>
</evidence>
<dbReference type="InterPro" id="IPR027421">
    <property type="entry name" value="DNA_pol_lamdba_lyase_dom_sf"/>
</dbReference>
<protein>
    <recommendedName>
        <fullName evidence="4 15">Crossover junction endonuclease MUS81</fullName>
        <ecNumber evidence="15">3.1.22.-</ecNumber>
    </recommendedName>
</protein>
<dbReference type="EMBL" id="CCBN010000003">
    <property type="protein sequence ID" value="CDO52716.1"/>
    <property type="molecule type" value="Genomic_DNA"/>
</dbReference>
<dbReference type="InterPro" id="IPR006166">
    <property type="entry name" value="ERCC4_domain"/>
</dbReference>
<keyword evidence="5 15" id="KW-0540">Nuclease</keyword>
<dbReference type="Gene3D" id="1.10.150.670">
    <property type="entry name" value="Crossover junction endonuclease EME1, DNA-binding domain"/>
    <property type="match status" value="1"/>
</dbReference>
<feature type="compositionally biased region" description="Polar residues" evidence="16">
    <location>
        <begin position="238"/>
        <end position="248"/>
    </location>
</feature>
<dbReference type="Pfam" id="PF21136">
    <property type="entry name" value="WHD_MUS81"/>
    <property type="match status" value="1"/>
</dbReference>
<dbReference type="SMART" id="SM00891">
    <property type="entry name" value="ERCC4"/>
    <property type="match status" value="1"/>
</dbReference>
<keyword evidence="9 15" id="KW-0378">Hydrolase</keyword>
<dbReference type="FunFam" id="3.40.50.10130:FF:000003">
    <property type="entry name" value="Crossover junction endonuclease MUS81"/>
    <property type="match status" value="1"/>
</dbReference>
<evidence type="ECO:0000256" key="10">
    <source>
        <dbReference type="ARBA" id="ARBA00022842"/>
    </source>
</evidence>
<dbReference type="GO" id="GO:0003677">
    <property type="term" value="F:DNA binding"/>
    <property type="evidence" value="ECO:0007669"/>
    <property type="project" value="UniProtKB-UniRule"/>
</dbReference>
<dbReference type="GO" id="GO:0031573">
    <property type="term" value="P:mitotic intra-S DNA damage checkpoint signaling"/>
    <property type="evidence" value="ECO:0007669"/>
    <property type="project" value="TreeGrafter"/>
</dbReference>
<evidence type="ECO:0000256" key="4">
    <source>
        <dbReference type="ARBA" id="ARBA00017114"/>
    </source>
</evidence>
<dbReference type="Pfam" id="PF14716">
    <property type="entry name" value="HHH_8"/>
    <property type="match status" value="1"/>
</dbReference>
<keyword evidence="10 15" id="KW-0460">Magnesium</keyword>
<dbReference type="Gene3D" id="1.10.150.110">
    <property type="entry name" value="DNA polymerase beta, N-terminal domain-like"/>
    <property type="match status" value="1"/>
</dbReference>
<evidence type="ECO:0000256" key="7">
    <source>
        <dbReference type="ARBA" id="ARBA00022759"/>
    </source>
</evidence>
<dbReference type="GO" id="GO:0000727">
    <property type="term" value="P:double-strand break repair via break-induced replication"/>
    <property type="evidence" value="ECO:0007669"/>
    <property type="project" value="UniProtKB-UniRule"/>
</dbReference>
<evidence type="ECO:0000256" key="12">
    <source>
        <dbReference type="ARBA" id="ARBA00023204"/>
    </source>
</evidence>
<dbReference type="InterPro" id="IPR010996">
    <property type="entry name" value="HHH_MUS81"/>
</dbReference>
<evidence type="ECO:0000256" key="1">
    <source>
        <dbReference type="ARBA" id="ARBA00001946"/>
    </source>
</evidence>
<feature type="domain" description="ERCC4" evidence="17">
    <location>
        <begin position="331"/>
        <end position="428"/>
    </location>
</feature>
<evidence type="ECO:0000259" key="17">
    <source>
        <dbReference type="SMART" id="SM00891"/>
    </source>
</evidence>
<dbReference type="InterPro" id="IPR011335">
    <property type="entry name" value="Restrct_endonuc-II-like"/>
</dbReference>
<dbReference type="PANTHER" id="PTHR13451">
    <property type="entry name" value="CLASS II CROSSOVER JUNCTION ENDONUCLEASE MUS81"/>
    <property type="match status" value="1"/>
</dbReference>
<dbReference type="SUPFAM" id="SSF47802">
    <property type="entry name" value="DNA polymerase beta, N-terminal domain-like"/>
    <property type="match status" value="1"/>
</dbReference>
<keyword evidence="14" id="KW-0469">Meiosis</keyword>
<keyword evidence="6 15" id="KW-0479">Metal-binding</keyword>
<evidence type="ECO:0000256" key="13">
    <source>
        <dbReference type="ARBA" id="ARBA00023242"/>
    </source>
</evidence>
<evidence type="ECO:0000256" key="5">
    <source>
        <dbReference type="ARBA" id="ARBA00022722"/>
    </source>
</evidence>
<dbReference type="Proteomes" id="UP000242525">
    <property type="component" value="Unassembled WGS sequence"/>
</dbReference>
<evidence type="ECO:0000256" key="3">
    <source>
        <dbReference type="ARBA" id="ARBA00010015"/>
    </source>
</evidence>
<feature type="region of interest" description="Disordered" evidence="16">
    <location>
        <begin position="87"/>
        <end position="113"/>
    </location>
</feature>
<dbReference type="AlphaFoldDB" id="A0A0J9X6G7"/>
<dbReference type="OrthoDB" id="5963188at2759"/>
<evidence type="ECO:0000313" key="19">
    <source>
        <dbReference type="Proteomes" id="UP000242525"/>
    </source>
</evidence>
<gene>
    <name evidence="18" type="ORF">BN980_GECA03s06533g</name>
</gene>
<feature type="region of interest" description="Disordered" evidence="16">
    <location>
        <begin position="229"/>
        <end position="281"/>
    </location>
</feature>
<dbReference type="InterPro" id="IPR047416">
    <property type="entry name" value="XPF_nuclease_Mus81"/>
</dbReference>
<keyword evidence="11 15" id="KW-0233">DNA recombination</keyword>
<evidence type="ECO:0000256" key="6">
    <source>
        <dbReference type="ARBA" id="ARBA00022723"/>
    </source>
</evidence>
<proteinExistence type="inferred from homology"/>
<keyword evidence="12 15" id="KW-0234">DNA repair</keyword>
<comment type="subcellular location">
    <subcellularLocation>
        <location evidence="2 15">Nucleus</location>
    </subcellularLocation>
</comment>
<dbReference type="InterPro" id="IPR047417">
    <property type="entry name" value="WHD_MUS81"/>
</dbReference>